<dbReference type="RefSeq" id="WP_208766919.1">
    <property type="nucleotide sequence ID" value="NZ_RKQG01000001.1"/>
</dbReference>
<dbReference type="EMBL" id="RKQG01000001">
    <property type="protein sequence ID" value="RPE32084.1"/>
    <property type="molecule type" value="Genomic_DNA"/>
</dbReference>
<comment type="caution">
    <text evidence="2">The sequence shown here is derived from an EMBL/GenBank/DDBJ whole genome shotgun (WGS) entry which is preliminary data.</text>
</comment>
<keyword evidence="3" id="KW-1185">Reference proteome</keyword>
<dbReference type="AlphaFoldDB" id="A0A3N4S6R1"/>
<evidence type="ECO:0000313" key="3">
    <source>
        <dbReference type="Proteomes" id="UP000266906"/>
    </source>
</evidence>
<organism evidence="2 3">
    <name type="scientific">Kitasatospora cineracea</name>
    <dbReference type="NCBI Taxonomy" id="88074"/>
    <lineage>
        <taxon>Bacteria</taxon>
        <taxon>Bacillati</taxon>
        <taxon>Actinomycetota</taxon>
        <taxon>Actinomycetes</taxon>
        <taxon>Kitasatosporales</taxon>
        <taxon>Streptomycetaceae</taxon>
        <taxon>Kitasatospora</taxon>
    </lineage>
</organism>
<dbReference type="Proteomes" id="UP000266906">
    <property type="component" value="Unassembled WGS sequence"/>
</dbReference>
<proteinExistence type="predicted"/>
<sequence>MSAEPTEAEALAWWETLPPEVRGRVDGLVLRFRPVTAMKVLLDEGRASHGIGLRQAEAIVGARCAHYGDRVDDPAKRPLDPQEAARRAAAVPEPVLAVEAVWDGDTVQDWFVDLLAVGETRDHRLLTVYRANGARYLGADGPAGVPVADPADARPSAAAAADRLGRELAAALGVPFHFAAPDRPDDRAPRWQRPAAAGDEG</sequence>
<feature type="compositionally biased region" description="Low complexity" evidence="1">
    <location>
        <begin position="191"/>
        <end position="201"/>
    </location>
</feature>
<feature type="region of interest" description="Disordered" evidence="1">
    <location>
        <begin position="178"/>
        <end position="201"/>
    </location>
</feature>
<name>A0A3N4S6R1_9ACTN</name>
<protein>
    <submittedName>
        <fullName evidence="2">Uncharacterized protein</fullName>
    </submittedName>
</protein>
<evidence type="ECO:0000256" key="1">
    <source>
        <dbReference type="SAM" id="MobiDB-lite"/>
    </source>
</evidence>
<feature type="compositionally biased region" description="Basic and acidic residues" evidence="1">
    <location>
        <begin position="180"/>
        <end position="189"/>
    </location>
</feature>
<accession>A0A3N4S6R1</accession>
<gene>
    <name evidence="2" type="ORF">EDD38_0329</name>
</gene>
<evidence type="ECO:0000313" key="2">
    <source>
        <dbReference type="EMBL" id="RPE32084.1"/>
    </source>
</evidence>
<reference evidence="2 3" key="1">
    <citation type="submission" date="2018-11" db="EMBL/GenBank/DDBJ databases">
        <title>Sequencing the genomes of 1000 actinobacteria strains.</title>
        <authorList>
            <person name="Klenk H.-P."/>
        </authorList>
    </citation>
    <scope>NUCLEOTIDE SEQUENCE [LARGE SCALE GENOMIC DNA]</scope>
    <source>
        <strain evidence="2 3">DSM 44781</strain>
    </source>
</reference>